<keyword evidence="1" id="KW-0472">Membrane</keyword>
<accession>A0A0F9I4L7</accession>
<name>A0A0F9I4L7_9ZZZZ</name>
<dbReference type="EMBL" id="LAZR01013308">
    <property type="protein sequence ID" value="KKM22566.1"/>
    <property type="molecule type" value="Genomic_DNA"/>
</dbReference>
<dbReference type="AlphaFoldDB" id="A0A0F9I4L7"/>
<reference evidence="2" key="1">
    <citation type="journal article" date="2015" name="Nature">
        <title>Complex archaea that bridge the gap between prokaryotes and eukaryotes.</title>
        <authorList>
            <person name="Spang A."/>
            <person name="Saw J.H."/>
            <person name="Jorgensen S.L."/>
            <person name="Zaremba-Niedzwiedzka K."/>
            <person name="Martijn J."/>
            <person name="Lind A.E."/>
            <person name="van Eijk R."/>
            <person name="Schleper C."/>
            <person name="Guy L."/>
            <person name="Ettema T.J."/>
        </authorList>
    </citation>
    <scope>NUCLEOTIDE SEQUENCE</scope>
</reference>
<proteinExistence type="predicted"/>
<organism evidence="2">
    <name type="scientific">marine sediment metagenome</name>
    <dbReference type="NCBI Taxonomy" id="412755"/>
    <lineage>
        <taxon>unclassified sequences</taxon>
        <taxon>metagenomes</taxon>
        <taxon>ecological metagenomes</taxon>
    </lineage>
</organism>
<feature type="transmembrane region" description="Helical" evidence="1">
    <location>
        <begin position="6"/>
        <end position="24"/>
    </location>
</feature>
<evidence type="ECO:0000313" key="2">
    <source>
        <dbReference type="EMBL" id="KKM22566.1"/>
    </source>
</evidence>
<sequence length="78" mass="9056">MIPLRYWFAAPVAVFALGAAFFWFQNVLIEAKPLDEIKITIQHRPTPPIVVIRLRQCKRKFPHNGWQRAKCINEALGI</sequence>
<keyword evidence="1" id="KW-1133">Transmembrane helix</keyword>
<comment type="caution">
    <text evidence="2">The sequence shown here is derived from an EMBL/GenBank/DDBJ whole genome shotgun (WGS) entry which is preliminary data.</text>
</comment>
<protein>
    <submittedName>
        <fullName evidence="2">Uncharacterized protein</fullName>
    </submittedName>
</protein>
<gene>
    <name evidence="2" type="ORF">LCGC14_1624050</name>
</gene>
<keyword evidence="1" id="KW-0812">Transmembrane</keyword>
<evidence type="ECO:0000256" key="1">
    <source>
        <dbReference type="SAM" id="Phobius"/>
    </source>
</evidence>